<gene>
    <name evidence="5" type="ORF">N9A08_13200</name>
</gene>
<dbReference type="InterPro" id="IPR041522">
    <property type="entry name" value="CdaR_GGDEF"/>
</dbReference>
<dbReference type="RefSeq" id="WP_176697537.1">
    <property type="nucleotide sequence ID" value="NZ_CECE01000004.1"/>
</dbReference>
<evidence type="ECO:0000256" key="1">
    <source>
        <dbReference type="ARBA" id="ARBA00006754"/>
    </source>
</evidence>
<sequence>MPISLTDLLSAKDLDLAIRGSAAVTPVPVQWVAVTELEDPSPFLSGGEVVLTTGMRQRTGAVQRRFVESVHRAGALAIGFGTGLSLERVPGPLLEEANRLGLPVFEVPYRTPFIAVGKLVADALSADHVEQLQELLSGHQVLAKALLSGRGLTGLLKDLAGILGTDVALQQYGAEVFSTSLRATGPGTQTAWHRLPIATGMRDRCTLSVAKPFGHPDLLAYAQSLISVELNNQARRRVSERAVNGQLLDDIVAGKLTGQDAVHRLRAAGVSTERRQLTLLVEAGTAQAKLLASLPLPPALQDAVSATCEERLAVWVPDGDPAVLAAELGSYLQEAGIPAKVGVGGAYAEPAGLRWGYYEAKEGLLRGAAVNEPDRLSLASLLMASRDVPLADLAAEALDPLLAFDAAHDAELVPTLEKYLAVNGSVAKVAQALGLHRNTVRYRLTQIADLSGYDPAVTADRVHLYLALSVRRLTA</sequence>
<evidence type="ECO:0000259" key="3">
    <source>
        <dbReference type="Pfam" id="PF13556"/>
    </source>
</evidence>
<feature type="domain" description="Purine catabolism PurC-like" evidence="2">
    <location>
        <begin position="18"/>
        <end position="123"/>
    </location>
</feature>
<protein>
    <submittedName>
        <fullName evidence="5">PucR family transcriptional regulator ligand-binding domain-containing protein</fullName>
    </submittedName>
</protein>
<feature type="domain" description="CdaR GGDEF-like" evidence="4">
    <location>
        <begin position="258"/>
        <end position="363"/>
    </location>
</feature>
<dbReference type="InterPro" id="IPR012914">
    <property type="entry name" value="PucR_dom"/>
</dbReference>
<organism evidence="5 6">
    <name type="scientific">Arthrobacter koreensis</name>
    <dbReference type="NCBI Taxonomy" id="199136"/>
    <lineage>
        <taxon>Bacteria</taxon>
        <taxon>Bacillati</taxon>
        <taxon>Actinomycetota</taxon>
        <taxon>Actinomycetes</taxon>
        <taxon>Micrococcales</taxon>
        <taxon>Micrococcaceae</taxon>
        <taxon>Arthrobacter</taxon>
    </lineage>
</organism>
<evidence type="ECO:0000259" key="4">
    <source>
        <dbReference type="Pfam" id="PF17853"/>
    </source>
</evidence>
<dbReference type="PANTHER" id="PTHR33744:SF7">
    <property type="entry name" value="PUCR FAMILY TRANSCRIPTIONAL REGULATOR"/>
    <property type="match status" value="1"/>
</dbReference>
<evidence type="ECO:0000313" key="6">
    <source>
        <dbReference type="Proteomes" id="UP001063368"/>
    </source>
</evidence>
<proteinExistence type="inferred from homology"/>
<dbReference type="Pfam" id="PF17853">
    <property type="entry name" value="GGDEF_2"/>
    <property type="match status" value="1"/>
</dbReference>
<evidence type="ECO:0000313" key="5">
    <source>
        <dbReference type="EMBL" id="UYB35573.1"/>
    </source>
</evidence>
<feature type="domain" description="PucR C-terminal helix-turn-helix" evidence="3">
    <location>
        <begin position="412"/>
        <end position="469"/>
    </location>
</feature>
<name>A0ABY6FQT1_9MICC</name>
<dbReference type="InterPro" id="IPR025736">
    <property type="entry name" value="PucR_C-HTH_dom"/>
</dbReference>
<dbReference type="InterPro" id="IPR042070">
    <property type="entry name" value="PucR_C-HTH_sf"/>
</dbReference>
<accession>A0ABY6FQT1</accession>
<keyword evidence="6" id="KW-1185">Reference proteome</keyword>
<dbReference type="Pfam" id="PF07905">
    <property type="entry name" value="PucR"/>
    <property type="match status" value="1"/>
</dbReference>
<dbReference type="Pfam" id="PF13556">
    <property type="entry name" value="HTH_30"/>
    <property type="match status" value="1"/>
</dbReference>
<comment type="similarity">
    <text evidence="1">Belongs to the CdaR family.</text>
</comment>
<evidence type="ECO:0000259" key="2">
    <source>
        <dbReference type="Pfam" id="PF07905"/>
    </source>
</evidence>
<dbReference type="PANTHER" id="PTHR33744">
    <property type="entry name" value="CARBOHYDRATE DIACID REGULATOR"/>
    <property type="match status" value="1"/>
</dbReference>
<dbReference type="Gene3D" id="1.10.10.2840">
    <property type="entry name" value="PucR C-terminal helix-turn-helix domain"/>
    <property type="match status" value="1"/>
</dbReference>
<dbReference type="EMBL" id="CP106856">
    <property type="protein sequence ID" value="UYB35573.1"/>
    <property type="molecule type" value="Genomic_DNA"/>
</dbReference>
<dbReference type="InterPro" id="IPR051448">
    <property type="entry name" value="CdaR-like_regulators"/>
</dbReference>
<reference evidence="5" key="1">
    <citation type="submission" date="2022-09" db="EMBL/GenBank/DDBJ databases">
        <authorList>
            <person name="Li D."/>
            <person name="Cheng J."/>
            <person name="Li Y."/>
        </authorList>
    </citation>
    <scope>NUCLEOTIDE SEQUENCE</scope>
    <source>
        <strain evidence="5">DL</strain>
    </source>
</reference>
<dbReference type="Proteomes" id="UP001063368">
    <property type="component" value="Chromosome"/>
</dbReference>